<name>A0A6B9FG12_9HYPH</name>
<dbReference type="RefSeq" id="WP_010683242.1">
    <property type="nucleotide sequence ID" value="NZ_CP043538.1"/>
</dbReference>
<dbReference type="KEGG" id="mmes:MMSR116_06060"/>
<gene>
    <name evidence="1" type="ORF">MMSR116_06060</name>
</gene>
<reference evidence="1 2" key="2">
    <citation type="journal article" date="2013" name="Genome Announc.">
        <title>Draft Genome Sequence of Methylobacterium mesophilicum Strain SR1.6/6, Isolated from Citrus sinensis.</title>
        <authorList>
            <person name="Marinho Almeida D."/>
            <person name="Dini-Andreote F."/>
            <person name="Camargo Neves A.A."/>
            <person name="Juca Ramos R.T."/>
            <person name="Andreote F.D."/>
            <person name="Carneiro A.R."/>
            <person name="Oliveira de Souza Lima A."/>
            <person name="Caracciolo Gomes de Sa P.H."/>
            <person name="Ribeiro Barbosa M.S."/>
            <person name="Araujo W.L."/>
            <person name="Silva A."/>
        </authorList>
    </citation>
    <scope>NUCLEOTIDE SEQUENCE [LARGE SCALE GENOMIC DNA]</scope>
    <source>
        <strain evidence="1 2">SR1.6/6</strain>
    </source>
</reference>
<accession>A0A6B9FG12</accession>
<proteinExistence type="predicted"/>
<dbReference type="Proteomes" id="UP000012488">
    <property type="component" value="Chromosome"/>
</dbReference>
<sequence>MREPADRSDPFAWDVIAQVSELLAPHVEDAAEGVRAAFELVEDALADRAHDTELGIAEART</sequence>
<protein>
    <submittedName>
        <fullName evidence="1">Uncharacterized protein</fullName>
    </submittedName>
</protein>
<reference evidence="1 2" key="1">
    <citation type="journal article" date="2012" name="Genet. Mol. Biol.">
        <title>Analysis of 16S rRNA and mxaF genes revealing insights into Methylobacterium niche-specific plant association.</title>
        <authorList>
            <person name="Dourado M.N."/>
            <person name="Andreote F.D."/>
            <person name="Dini-Andreote F."/>
            <person name="Conti R."/>
            <person name="Araujo J.M."/>
            <person name="Araujo W.L."/>
        </authorList>
    </citation>
    <scope>NUCLEOTIDE SEQUENCE [LARGE SCALE GENOMIC DNA]</scope>
    <source>
        <strain evidence="1 2">SR1.6/6</strain>
    </source>
</reference>
<organism evidence="1 2">
    <name type="scientific">Methylobacterium mesophilicum SR1.6/6</name>
    <dbReference type="NCBI Taxonomy" id="908290"/>
    <lineage>
        <taxon>Bacteria</taxon>
        <taxon>Pseudomonadati</taxon>
        <taxon>Pseudomonadota</taxon>
        <taxon>Alphaproteobacteria</taxon>
        <taxon>Hyphomicrobiales</taxon>
        <taxon>Methylobacteriaceae</taxon>
        <taxon>Methylobacterium</taxon>
    </lineage>
</organism>
<dbReference type="EMBL" id="CP043538">
    <property type="protein sequence ID" value="QGY01517.1"/>
    <property type="molecule type" value="Genomic_DNA"/>
</dbReference>
<evidence type="ECO:0000313" key="2">
    <source>
        <dbReference type="Proteomes" id="UP000012488"/>
    </source>
</evidence>
<dbReference type="AlphaFoldDB" id="A0A6B9FG12"/>
<evidence type="ECO:0000313" key="1">
    <source>
        <dbReference type="EMBL" id="QGY01517.1"/>
    </source>
</evidence>